<name>A0A0E3BR97_9BURK</name>
<gene>
    <name evidence="1" type="ORF">P608_19035</name>
</gene>
<organism evidence="1 2">
    <name type="scientific">Comamonas thiooxydans</name>
    <dbReference type="NCBI Taxonomy" id="363952"/>
    <lineage>
        <taxon>Bacteria</taxon>
        <taxon>Pseudomonadati</taxon>
        <taxon>Pseudomonadota</taxon>
        <taxon>Betaproteobacteria</taxon>
        <taxon>Burkholderiales</taxon>
        <taxon>Comamonadaceae</taxon>
        <taxon>Comamonas</taxon>
    </lineage>
</organism>
<comment type="caution">
    <text evidence="1">The sequence shown here is derived from an EMBL/GenBank/DDBJ whole genome shotgun (WGS) entry which is preliminary data.</text>
</comment>
<keyword evidence="2" id="KW-1185">Reference proteome</keyword>
<proteinExistence type="predicted"/>
<dbReference type="EMBL" id="AWTP01000128">
    <property type="protein sequence ID" value="KGH08119.1"/>
    <property type="molecule type" value="Genomic_DNA"/>
</dbReference>
<protein>
    <submittedName>
        <fullName evidence="1">Uncharacterized protein</fullName>
    </submittedName>
</protein>
<evidence type="ECO:0000313" key="1">
    <source>
        <dbReference type="EMBL" id="KGH08119.1"/>
    </source>
</evidence>
<reference evidence="1 2" key="1">
    <citation type="submission" date="2013-09" db="EMBL/GenBank/DDBJ databases">
        <title>High correlation between genotypes and phenotypes of environmental bacteria Comamonas testosteroni strains.</title>
        <authorList>
            <person name="Liu L."/>
            <person name="Zhu W."/>
            <person name="Xia X."/>
            <person name="Xu B."/>
            <person name="Luo M."/>
            <person name="Wang G."/>
        </authorList>
    </citation>
    <scope>NUCLEOTIDE SEQUENCE [LARGE SCALE GENOMIC DNA]</scope>
    <source>
        <strain evidence="1 2">DF2</strain>
    </source>
</reference>
<sequence>MPIFLQLPEIYGTQFLKKNPLVNQKFSLLKIQINTIAMEEKMVIIKFQLFHGTWQSAIC</sequence>
<dbReference type="Proteomes" id="UP000029549">
    <property type="component" value="Unassembled WGS sequence"/>
</dbReference>
<accession>A0A0E3BR97</accession>
<dbReference type="AlphaFoldDB" id="A0A0E3BR97"/>
<evidence type="ECO:0000313" key="2">
    <source>
        <dbReference type="Proteomes" id="UP000029549"/>
    </source>
</evidence>